<dbReference type="STRING" id="75743.A0A401NKN3"/>
<feature type="region of interest" description="Disordered" evidence="6">
    <location>
        <begin position="479"/>
        <end position="506"/>
    </location>
</feature>
<dbReference type="EMBL" id="BFAA01006395">
    <property type="protein sequence ID" value="GCB61438.1"/>
    <property type="molecule type" value="Genomic_DNA"/>
</dbReference>
<name>A0A401NKN3_SCYTO</name>
<evidence type="ECO:0000313" key="9">
    <source>
        <dbReference type="EMBL" id="GCB61438.1"/>
    </source>
</evidence>
<comment type="caution">
    <text evidence="9">The sequence shown here is derived from an EMBL/GenBank/DDBJ whole genome shotgun (WGS) entry which is preliminary data.</text>
</comment>
<dbReference type="GO" id="GO:0005248">
    <property type="term" value="F:voltage-gated sodium channel activity"/>
    <property type="evidence" value="ECO:0007669"/>
    <property type="project" value="TreeGrafter"/>
</dbReference>
<dbReference type="InterPro" id="IPR027359">
    <property type="entry name" value="Volt_channel_dom_sf"/>
</dbReference>
<evidence type="ECO:0000256" key="5">
    <source>
        <dbReference type="SAM" id="Coils"/>
    </source>
</evidence>
<feature type="transmembrane region" description="Helical" evidence="7">
    <location>
        <begin position="215"/>
        <end position="239"/>
    </location>
</feature>
<evidence type="ECO:0000256" key="2">
    <source>
        <dbReference type="ARBA" id="ARBA00022692"/>
    </source>
</evidence>
<dbReference type="InterPro" id="IPR043203">
    <property type="entry name" value="VGCC_Ca_Na"/>
</dbReference>
<dbReference type="GO" id="GO:0001518">
    <property type="term" value="C:voltage-gated sodium channel complex"/>
    <property type="evidence" value="ECO:0007669"/>
    <property type="project" value="TreeGrafter"/>
</dbReference>
<feature type="domain" description="Ion transport" evidence="8">
    <location>
        <begin position="324"/>
        <end position="394"/>
    </location>
</feature>
<evidence type="ECO:0000256" key="1">
    <source>
        <dbReference type="ARBA" id="ARBA00004141"/>
    </source>
</evidence>
<feature type="transmembrane region" description="Helical" evidence="7">
    <location>
        <begin position="670"/>
        <end position="690"/>
    </location>
</feature>
<comment type="subcellular location">
    <subcellularLocation>
        <location evidence="1">Membrane</location>
        <topology evidence="1">Multi-pass membrane protein</topology>
    </subcellularLocation>
</comment>
<accession>A0A401NKN3</accession>
<evidence type="ECO:0000259" key="8">
    <source>
        <dbReference type="Pfam" id="PF00520"/>
    </source>
</evidence>
<keyword evidence="4 7" id="KW-0472">Membrane</keyword>
<feature type="coiled-coil region" evidence="5">
    <location>
        <begin position="248"/>
        <end position="275"/>
    </location>
</feature>
<dbReference type="FunFam" id="1.10.287.70:FF:000018">
    <property type="entry name" value="Voltage-dependent T-type calcium channel subunit alpha"/>
    <property type="match status" value="1"/>
</dbReference>
<dbReference type="GO" id="GO:0070509">
    <property type="term" value="P:calcium ion import"/>
    <property type="evidence" value="ECO:0007669"/>
    <property type="project" value="TreeGrafter"/>
</dbReference>
<evidence type="ECO:0000256" key="6">
    <source>
        <dbReference type="SAM" id="MobiDB-lite"/>
    </source>
</evidence>
<evidence type="ECO:0000256" key="4">
    <source>
        <dbReference type="ARBA" id="ARBA00023136"/>
    </source>
</evidence>
<reference evidence="9 10" key="1">
    <citation type="journal article" date="2018" name="Nat. Ecol. Evol.">
        <title>Shark genomes provide insights into elasmobranch evolution and the origin of vertebrates.</title>
        <authorList>
            <person name="Hara Y"/>
            <person name="Yamaguchi K"/>
            <person name="Onimaru K"/>
            <person name="Kadota M"/>
            <person name="Koyanagi M"/>
            <person name="Keeley SD"/>
            <person name="Tatsumi K"/>
            <person name="Tanaka K"/>
            <person name="Motone F"/>
            <person name="Kageyama Y"/>
            <person name="Nozu R"/>
            <person name="Adachi N"/>
            <person name="Nishimura O"/>
            <person name="Nakagawa R"/>
            <person name="Tanegashima C"/>
            <person name="Kiyatake I"/>
            <person name="Matsumoto R"/>
            <person name="Murakumo K"/>
            <person name="Nishida K"/>
            <person name="Terakita A"/>
            <person name="Kuratani S"/>
            <person name="Sato K"/>
            <person name="Hyodo S Kuraku.S."/>
        </authorList>
    </citation>
    <scope>NUCLEOTIDE SEQUENCE [LARGE SCALE GENOMIC DNA]</scope>
</reference>
<feature type="region of interest" description="Disordered" evidence="6">
    <location>
        <begin position="584"/>
        <end position="617"/>
    </location>
</feature>
<organism evidence="9 10">
    <name type="scientific">Scyliorhinus torazame</name>
    <name type="common">Cloudy catshark</name>
    <name type="synonym">Catulus torazame</name>
    <dbReference type="NCBI Taxonomy" id="75743"/>
    <lineage>
        <taxon>Eukaryota</taxon>
        <taxon>Metazoa</taxon>
        <taxon>Chordata</taxon>
        <taxon>Craniata</taxon>
        <taxon>Vertebrata</taxon>
        <taxon>Chondrichthyes</taxon>
        <taxon>Elasmobranchii</taxon>
        <taxon>Galeomorphii</taxon>
        <taxon>Galeoidea</taxon>
        <taxon>Carcharhiniformes</taxon>
        <taxon>Scyliorhinidae</taxon>
        <taxon>Scyliorhinus</taxon>
    </lineage>
</organism>
<dbReference type="GO" id="GO:0045956">
    <property type="term" value="P:positive regulation of calcium ion-dependent exocytosis"/>
    <property type="evidence" value="ECO:0007669"/>
    <property type="project" value="TreeGrafter"/>
</dbReference>
<proteinExistence type="predicted"/>
<evidence type="ECO:0000313" key="10">
    <source>
        <dbReference type="Proteomes" id="UP000288216"/>
    </source>
</evidence>
<dbReference type="GO" id="GO:0086010">
    <property type="term" value="P:membrane depolarization during action potential"/>
    <property type="evidence" value="ECO:0007669"/>
    <property type="project" value="TreeGrafter"/>
</dbReference>
<dbReference type="Gene3D" id="1.20.120.350">
    <property type="entry name" value="Voltage-gated potassium channels. Chain C"/>
    <property type="match status" value="1"/>
</dbReference>
<feature type="transmembrane region" description="Helical" evidence="7">
    <location>
        <begin position="83"/>
        <end position="101"/>
    </location>
</feature>
<sequence length="703" mass="80079">MDHRDCNGKGPHIVKEIFPKMNNRKEKSVYDEELDYSLCFRIQKMVEIYKPDWCDTRANWSVYLFSPQNRFRLMCQMIIAHKLFDYIVLALIFLNCITVALERPDIGQGSTERIFLSVSNYFFTAIFVAEMTLKLFKGKFYYCQGHDTRNVTNRSDCLLANYRWIHHKYNFDNLGQALMSLFVLASKDGWVNIMYHGLDAVSIDQQPIINHNPWMLLYFISFLLIVSFFVLNMFVGVVVENFHKCRQHQEAEEARRREEKRLKRLEKKRRKAQRLPYYAAYSPIRLFIHTMCTSHYLDLFITFTICINVVTMSLEHYNQPKIVLLNWWNQLDLAIVLLSVMGITLEEIEISAALPINPTIIRIMRVLRITRVLKLLKMATGMRALLDTVVQALPQDTLRDCSNDDRGCFSNLQLISPLYFVSFVLTAQFVLINVVVAVLMKHLDDSNKEAQEDAELDAEIEMELAQGLCCQPLSVPGPGTGSGADNGHKGNKKKGEKPDPAKHISPAQESLWLDSVSLIIRDTFENELLMIDNLSGSIFHHYTSSPNCRNCQHDKQEVHLAETEAFSLTSDFLSDKSSSVVLADDLSSDDSAPQLTTRESDEKEGTDSPGVPENGSVGMLTAKETVICTTNSLPNNSYISQIENPDSGQTVTETQPVPVEQIAGEAFFRALLLMIYLLCRTVAFCCWRLIQIDGLVLKGPPST</sequence>
<feature type="transmembrane region" description="Helical" evidence="7">
    <location>
        <begin position="414"/>
        <end position="439"/>
    </location>
</feature>
<evidence type="ECO:0000256" key="7">
    <source>
        <dbReference type="SAM" id="Phobius"/>
    </source>
</evidence>
<feature type="domain" description="Ion transport" evidence="8">
    <location>
        <begin position="135"/>
        <end position="249"/>
    </location>
</feature>
<keyword evidence="2 7" id="KW-0812">Transmembrane</keyword>
<dbReference type="SUPFAM" id="SSF81324">
    <property type="entry name" value="Voltage-gated potassium channels"/>
    <property type="match status" value="2"/>
</dbReference>
<dbReference type="InterPro" id="IPR005821">
    <property type="entry name" value="Ion_trans_dom"/>
</dbReference>
<keyword evidence="10" id="KW-1185">Reference proteome</keyword>
<keyword evidence="3 7" id="KW-1133">Transmembrane helix</keyword>
<dbReference type="OrthoDB" id="416585at2759"/>
<dbReference type="GO" id="GO:0043005">
    <property type="term" value="C:neuron projection"/>
    <property type="evidence" value="ECO:0007669"/>
    <property type="project" value="TreeGrafter"/>
</dbReference>
<feature type="transmembrane region" description="Helical" evidence="7">
    <location>
        <begin position="295"/>
        <end position="314"/>
    </location>
</feature>
<dbReference type="Pfam" id="PF00520">
    <property type="entry name" value="Ion_trans"/>
    <property type="match status" value="2"/>
</dbReference>
<dbReference type="PANTHER" id="PTHR10037">
    <property type="entry name" value="VOLTAGE-GATED CATION CHANNEL CALCIUM AND SODIUM"/>
    <property type="match status" value="1"/>
</dbReference>
<dbReference type="Proteomes" id="UP000288216">
    <property type="component" value="Unassembled WGS sequence"/>
</dbReference>
<gene>
    <name evidence="9" type="ORF">scyTo_0012915</name>
</gene>
<dbReference type="AlphaFoldDB" id="A0A401NKN3"/>
<dbReference type="Gene3D" id="1.10.287.70">
    <property type="match status" value="1"/>
</dbReference>
<keyword evidence="5" id="KW-0175">Coiled coil</keyword>
<protein>
    <recommendedName>
        <fullName evidence="8">Ion transport domain-containing protein</fullName>
    </recommendedName>
</protein>
<evidence type="ECO:0000256" key="3">
    <source>
        <dbReference type="ARBA" id="ARBA00022989"/>
    </source>
</evidence>
<feature type="transmembrane region" description="Helical" evidence="7">
    <location>
        <begin position="113"/>
        <end position="133"/>
    </location>
</feature>
<dbReference type="PANTHER" id="PTHR10037:SF209">
    <property type="entry name" value="VOLTAGE-DEPENDENT T-TYPE CALCIUM CHANNEL SUBUNIT ALPHA"/>
    <property type="match status" value="1"/>
</dbReference>
<dbReference type="GO" id="GO:0008332">
    <property type="term" value="F:low voltage-gated calcium channel activity"/>
    <property type="evidence" value="ECO:0007669"/>
    <property type="project" value="TreeGrafter"/>
</dbReference>